<keyword evidence="3" id="KW-1185">Reference proteome</keyword>
<evidence type="ECO:0000259" key="1">
    <source>
        <dbReference type="Pfam" id="PF03372"/>
    </source>
</evidence>
<protein>
    <recommendedName>
        <fullName evidence="1">Endonuclease/exonuclease/phosphatase domain-containing protein</fullName>
    </recommendedName>
</protein>
<organism evidence="2 3">
    <name type="scientific">Actinoplanes nipponensis</name>
    <dbReference type="NCBI Taxonomy" id="135950"/>
    <lineage>
        <taxon>Bacteria</taxon>
        <taxon>Bacillati</taxon>
        <taxon>Actinomycetota</taxon>
        <taxon>Actinomycetes</taxon>
        <taxon>Micromonosporales</taxon>
        <taxon>Micromonosporaceae</taxon>
        <taxon>Actinoplanes</taxon>
    </lineage>
</organism>
<evidence type="ECO:0000313" key="3">
    <source>
        <dbReference type="Proteomes" id="UP000647172"/>
    </source>
</evidence>
<dbReference type="EMBL" id="BOMQ01000060">
    <property type="protein sequence ID" value="GIE51503.1"/>
    <property type="molecule type" value="Genomic_DNA"/>
</dbReference>
<dbReference type="AlphaFoldDB" id="A0A919JKU2"/>
<reference evidence="2" key="1">
    <citation type="submission" date="2021-01" db="EMBL/GenBank/DDBJ databases">
        <title>Whole genome shotgun sequence of Actinoplanes nipponensis NBRC 14063.</title>
        <authorList>
            <person name="Komaki H."/>
            <person name="Tamura T."/>
        </authorList>
    </citation>
    <scope>NUCLEOTIDE SEQUENCE</scope>
    <source>
        <strain evidence="2">NBRC 14063</strain>
    </source>
</reference>
<gene>
    <name evidence="2" type="ORF">Ani05nite_50370</name>
</gene>
<sequence length="267" mass="28731">MLSLLTLNLQAAALIRAERIYGWLAQRDDHAIVLTETSNGPGTAHLLDRFRDAGMVVDHRRSIDGDRGSALVSRIPARIRPDLTEGISLPGRAVAVTLDTEPAVTLLGIYVPSSARSPAKVAKKKAFLASTLDAIAVIGDDERRRLVVTGDYNVIGRHHSPRYPVFQPFEYAFLDQLADLGLADVHEHLHPGVQVHSWYGRGGNGYRFDYFHTGADLTTAATTCAHLPEVRTGGLSDHDAVGLTLTATTPEPLAAADLTAPSAGTLF</sequence>
<dbReference type="RefSeq" id="WP_203772111.1">
    <property type="nucleotide sequence ID" value="NZ_BAAAYJ010000099.1"/>
</dbReference>
<dbReference type="Pfam" id="PF03372">
    <property type="entry name" value="Exo_endo_phos"/>
    <property type="match status" value="1"/>
</dbReference>
<dbReference type="InterPro" id="IPR005135">
    <property type="entry name" value="Endo/exonuclease/phosphatase"/>
</dbReference>
<proteinExistence type="predicted"/>
<dbReference type="GO" id="GO:0003824">
    <property type="term" value="F:catalytic activity"/>
    <property type="evidence" value="ECO:0007669"/>
    <property type="project" value="InterPro"/>
</dbReference>
<accession>A0A919JKU2</accession>
<comment type="caution">
    <text evidence="2">The sequence shown here is derived from an EMBL/GenBank/DDBJ whole genome shotgun (WGS) entry which is preliminary data.</text>
</comment>
<feature type="domain" description="Endonuclease/exonuclease/phosphatase" evidence="1">
    <location>
        <begin position="5"/>
        <end position="238"/>
    </location>
</feature>
<dbReference type="Proteomes" id="UP000647172">
    <property type="component" value="Unassembled WGS sequence"/>
</dbReference>
<dbReference type="InterPro" id="IPR036691">
    <property type="entry name" value="Endo/exonu/phosph_ase_sf"/>
</dbReference>
<dbReference type="Gene3D" id="3.60.10.10">
    <property type="entry name" value="Endonuclease/exonuclease/phosphatase"/>
    <property type="match status" value="1"/>
</dbReference>
<evidence type="ECO:0000313" key="2">
    <source>
        <dbReference type="EMBL" id="GIE51503.1"/>
    </source>
</evidence>
<dbReference type="SUPFAM" id="SSF56219">
    <property type="entry name" value="DNase I-like"/>
    <property type="match status" value="1"/>
</dbReference>
<name>A0A919JKU2_9ACTN</name>